<dbReference type="InParanoid" id="A0A6L2Q328"/>
<protein>
    <submittedName>
        <fullName evidence="2">Uncharacterized protein</fullName>
    </submittedName>
</protein>
<reference evidence="3" key="1">
    <citation type="submission" date="2020-01" db="EMBL/GenBank/DDBJ databases">
        <title>Draft genome sequence of the Termite Coptotermes fromosanus.</title>
        <authorList>
            <person name="Itakura S."/>
            <person name="Yosikawa Y."/>
            <person name="Umezawa K."/>
        </authorList>
    </citation>
    <scope>NUCLEOTIDE SEQUENCE [LARGE SCALE GENOMIC DNA]</scope>
</reference>
<feature type="region of interest" description="Disordered" evidence="1">
    <location>
        <begin position="54"/>
        <end position="78"/>
    </location>
</feature>
<feature type="region of interest" description="Disordered" evidence="1">
    <location>
        <begin position="466"/>
        <end position="487"/>
    </location>
</feature>
<proteinExistence type="predicted"/>
<dbReference type="OrthoDB" id="6621861at2759"/>
<dbReference type="EMBL" id="BLKM01000687">
    <property type="protein sequence ID" value="GFG37238.1"/>
    <property type="molecule type" value="Genomic_DNA"/>
</dbReference>
<organism evidence="2 3">
    <name type="scientific">Coptotermes formosanus</name>
    <name type="common">Formosan subterranean termite</name>
    <dbReference type="NCBI Taxonomy" id="36987"/>
    <lineage>
        <taxon>Eukaryota</taxon>
        <taxon>Metazoa</taxon>
        <taxon>Ecdysozoa</taxon>
        <taxon>Arthropoda</taxon>
        <taxon>Hexapoda</taxon>
        <taxon>Insecta</taxon>
        <taxon>Pterygota</taxon>
        <taxon>Neoptera</taxon>
        <taxon>Polyneoptera</taxon>
        <taxon>Dictyoptera</taxon>
        <taxon>Blattodea</taxon>
        <taxon>Blattoidea</taxon>
        <taxon>Termitoidae</taxon>
        <taxon>Rhinotermitidae</taxon>
        <taxon>Coptotermes</taxon>
    </lineage>
</organism>
<feature type="compositionally biased region" description="Polar residues" evidence="1">
    <location>
        <begin position="268"/>
        <end position="285"/>
    </location>
</feature>
<dbReference type="Proteomes" id="UP000502823">
    <property type="component" value="Unassembled WGS sequence"/>
</dbReference>
<feature type="compositionally biased region" description="Basic and acidic residues" evidence="1">
    <location>
        <begin position="475"/>
        <end position="487"/>
    </location>
</feature>
<keyword evidence="3" id="KW-1185">Reference proteome</keyword>
<evidence type="ECO:0000313" key="2">
    <source>
        <dbReference type="EMBL" id="GFG37238.1"/>
    </source>
</evidence>
<dbReference type="AlphaFoldDB" id="A0A6L2Q328"/>
<evidence type="ECO:0000256" key="1">
    <source>
        <dbReference type="SAM" id="MobiDB-lite"/>
    </source>
</evidence>
<accession>A0A6L2Q328</accession>
<feature type="region of interest" description="Disordered" evidence="1">
    <location>
        <begin position="268"/>
        <end position="303"/>
    </location>
</feature>
<comment type="caution">
    <text evidence="2">The sequence shown here is derived from an EMBL/GenBank/DDBJ whole genome shotgun (WGS) entry which is preliminary data.</text>
</comment>
<evidence type="ECO:0000313" key="3">
    <source>
        <dbReference type="Proteomes" id="UP000502823"/>
    </source>
</evidence>
<sequence>MLACHCKDVEVTSSLLTGSQQSRHDMLFSSITPSHATLEVNDKHITLSNFVHQNTTSSTSSELHTNKEANPNKTMNNPSHQFLDYNAKNYFTDKKTSSTADHNSTQQIFENHMSAETITDSIMSKDALLKYRASLQQNNQQNVNFLNSLTQEPKNMKNWRFNDGDDNTQHKNMSSHTDIYFIRYTSTSSQQNILHTSFNEDKTRHLKQQDHLEDFAITELENKSGRLNTEKYDEKVRLNTEMSQDNSQYASLGKDPTKVALTENYQQLSNKESDSTHSTIATNTSRGKDLKHVPMSHNKQKPTISLGDMQNLRFSNKHAKQLEKNPHNHNYEQIIGDQSHTTSCCKHTTEKPEITNKFYHIIRKATNTSLNNQLQRITTSTIKNVPAMGTEETDIQSNVAYKQNVKNGVSNEHSPENDVDINTNEISNLPVAKDKAQSLKRSLTNSLSGETRSRRSLSLHAIEFSKTSDSGSKNLPKDDSYLDQRSRRESNNLPITNIWPHQVIQNMLKRPLLQQPRVEEAEADSGMDFLKKQFQRAERLSKAFEWLIRFVKVAGQVDSYLRDRIKSAVRVVAHLYDSDYDRGNYRSCD</sequence>
<name>A0A6L2Q328_COPFO</name>
<gene>
    <name evidence="2" type="ORF">Cfor_10933</name>
</gene>